<dbReference type="RefSeq" id="XP_058310895.1">
    <property type="nucleotide sequence ID" value="XM_058451433.1"/>
</dbReference>
<reference evidence="6" key="1">
    <citation type="submission" date="2022-12" db="EMBL/GenBank/DDBJ databases">
        <authorList>
            <person name="Petersen C."/>
        </authorList>
    </citation>
    <scope>NUCLEOTIDE SEQUENCE</scope>
    <source>
        <strain evidence="6">IBT 15544</strain>
    </source>
</reference>
<dbReference type="GO" id="GO:0032259">
    <property type="term" value="P:methylation"/>
    <property type="evidence" value="ECO:0007669"/>
    <property type="project" value="UniProtKB-KW"/>
</dbReference>
<comment type="caution">
    <text evidence="6">The sequence shown here is derived from an EMBL/GenBank/DDBJ whole genome shotgun (WGS) entry which is preliminary data.</text>
</comment>
<evidence type="ECO:0000256" key="2">
    <source>
        <dbReference type="ARBA" id="ARBA00022679"/>
    </source>
</evidence>
<evidence type="ECO:0000256" key="1">
    <source>
        <dbReference type="ARBA" id="ARBA00022603"/>
    </source>
</evidence>
<name>A0A9W9N3T7_9EURO</name>
<proteinExistence type="predicted"/>
<dbReference type="Gene3D" id="3.40.50.150">
    <property type="entry name" value="Vaccinia Virus protein VP39"/>
    <property type="match status" value="1"/>
</dbReference>
<evidence type="ECO:0000259" key="5">
    <source>
        <dbReference type="Pfam" id="PF00891"/>
    </source>
</evidence>
<dbReference type="GO" id="GO:0008171">
    <property type="term" value="F:O-methyltransferase activity"/>
    <property type="evidence" value="ECO:0007669"/>
    <property type="project" value="InterPro"/>
</dbReference>
<feature type="active site" description="Proton acceptor" evidence="4">
    <location>
        <position position="293"/>
    </location>
</feature>
<sequence length="379" mass="41580">MTLLERLANFLGLSKPAPAAPPGAVLAATVTTPASLGFVPVAVHFKLFDVLVKHGKPATAEEVANAANGLIQEKEPKISTLLAADTLYIMAGLGLVERVEENSFNANAITRHMVAMPSAQHGAVHFTTEGMMAGAFLMKKLQDTNFAYPFNEADGPMQYAYELMGEKELALQHTYSIMEAQGRMDSFNQFMVGKFLKFGTFPERATSLGYDLREALSQPGTVAMVDIGGGRGELLLEVQSVFPHLGCENLVVQEFNAEIDDIPGVHLMEWNYKTSAEQPIQGARIYSLQHILHNLPDLDAVALLQKISRAMAPTSRLLIIEYAKNMTYTSLHASMIVLYGGRERSASEWRQLAGVSGLRVTFERYVRAGESLVEMRRAD</sequence>
<protein>
    <recommendedName>
        <fullName evidence="5">O-methyltransferase C-terminal domain-containing protein</fullName>
    </recommendedName>
</protein>
<dbReference type="OrthoDB" id="1535081at2759"/>
<dbReference type="Proteomes" id="UP001150904">
    <property type="component" value="Unassembled WGS sequence"/>
</dbReference>
<keyword evidence="1" id="KW-0489">Methyltransferase</keyword>
<dbReference type="PANTHER" id="PTHR43712">
    <property type="entry name" value="PUTATIVE (AFU_ORTHOLOGUE AFUA_4G14580)-RELATED"/>
    <property type="match status" value="1"/>
</dbReference>
<dbReference type="SUPFAM" id="SSF53335">
    <property type="entry name" value="S-adenosyl-L-methionine-dependent methyltransferases"/>
    <property type="match status" value="1"/>
</dbReference>
<dbReference type="Pfam" id="PF00891">
    <property type="entry name" value="Methyltransf_2"/>
    <property type="match status" value="1"/>
</dbReference>
<dbReference type="InterPro" id="IPR029063">
    <property type="entry name" value="SAM-dependent_MTases_sf"/>
</dbReference>
<keyword evidence="3" id="KW-0949">S-adenosyl-L-methionine</keyword>
<reference evidence="6" key="2">
    <citation type="journal article" date="2023" name="IMA Fungus">
        <title>Comparative genomic study of the Penicillium genus elucidates a diverse pangenome and 15 lateral gene transfer events.</title>
        <authorList>
            <person name="Petersen C."/>
            <person name="Sorensen T."/>
            <person name="Nielsen M.R."/>
            <person name="Sondergaard T.E."/>
            <person name="Sorensen J.L."/>
            <person name="Fitzpatrick D.A."/>
            <person name="Frisvad J.C."/>
            <person name="Nielsen K.L."/>
        </authorList>
    </citation>
    <scope>NUCLEOTIDE SEQUENCE</scope>
    <source>
        <strain evidence="6">IBT 15544</strain>
    </source>
</reference>
<dbReference type="InterPro" id="IPR016461">
    <property type="entry name" value="COMT-like"/>
</dbReference>
<dbReference type="GO" id="GO:0044550">
    <property type="term" value="P:secondary metabolite biosynthetic process"/>
    <property type="evidence" value="ECO:0007669"/>
    <property type="project" value="UniProtKB-ARBA"/>
</dbReference>
<keyword evidence="7" id="KW-1185">Reference proteome</keyword>
<dbReference type="AlphaFoldDB" id="A0A9W9N3T7"/>
<accession>A0A9W9N3T7</accession>
<dbReference type="PANTHER" id="PTHR43712:SF18">
    <property type="entry name" value="PUTATIVE (AFU_ORTHOLOGUE AFUA_4G14240)-RELATED"/>
    <property type="match status" value="1"/>
</dbReference>
<feature type="domain" description="O-methyltransferase C-terminal" evidence="5">
    <location>
        <begin position="222"/>
        <end position="358"/>
    </location>
</feature>
<organism evidence="6 7">
    <name type="scientific">Penicillium cinerascens</name>
    <dbReference type="NCBI Taxonomy" id="70096"/>
    <lineage>
        <taxon>Eukaryota</taxon>
        <taxon>Fungi</taxon>
        <taxon>Dikarya</taxon>
        <taxon>Ascomycota</taxon>
        <taxon>Pezizomycotina</taxon>
        <taxon>Eurotiomycetes</taxon>
        <taxon>Eurotiomycetidae</taxon>
        <taxon>Eurotiales</taxon>
        <taxon>Aspergillaceae</taxon>
        <taxon>Penicillium</taxon>
    </lineage>
</organism>
<evidence type="ECO:0000313" key="7">
    <source>
        <dbReference type="Proteomes" id="UP001150904"/>
    </source>
</evidence>
<dbReference type="PROSITE" id="PS51683">
    <property type="entry name" value="SAM_OMT_II"/>
    <property type="match status" value="1"/>
</dbReference>
<keyword evidence="2" id="KW-0808">Transferase</keyword>
<dbReference type="EMBL" id="JAPQKR010000008">
    <property type="protein sequence ID" value="KAJ5212725.1"/>
    <property type="molecule type" value="Genomic_DNA"/>
</dbReference>
<evidence type="ECO:0000256" key="4">
    <source>
        <dbReference type="PIRSR" id="PIRSR005739-1"/>
    </source>
</evidence>
<evidence type="ECO:0000256" key="3">
    <source>
        <dbReference type="ARBA" id="ARBA00022691"/>
    </source>
</evidence>
<evidence type="ECO:0000313" key="6">
    <source>
        <dbReference type="EMBL" id="KAJ5212725.1"/>
    </source>
</evidence>
<gene>
    <name evidence="6" type="ORF">N7498_004371</name>
</gene>
<dbReference type="GeneID" id="83178734"/>
<dbReference type="PIRSF" id="PIRSF005739">
    <property type="entry name" value="O-mtase"/>
    <property type="match status" value="1"/>
</dbReference>
<dbReference type="InterPro" id="IPR001077">
    <property type="entry name" value="COMT_C"/>
</dbReference>